<proteinExistence type="predicted"/>
<reference evidence="4 5" key="1">
    <citation type="submission" date="2020-03" db="EMBL/GenBank/DDBJ databases">
        <title>Draft genome of Streptomyces sp. ventii, isolated from the Axial Seamount in the Pacific Ocean, and resequencing of the two type strains Streptomyces lonarensis strain NCL 716 and Streptomyces bohaiensis strain 11A07.</title>
        <authorList>
            <person name="Loughran R.M."/>
            <person name="Pfannmuller K.M."/>
            <person name="Wasson B.J."/>
            <person name="Deadmond M.C."/>
            <person name="Paddock B.E."/>
            <person name="Koyack M.J."/>
            <person name="Gallegos D.A."/>
            <person name="Mitchell E.A."/>
            <person name="Ushijima B."/>
            <person name="Saw J.H."/>
            <person name="Mcphail K.L."/>
            <person name="Videau P."/>
        </authorList>
    </citation>
    <scope>NUCLEOTIDE SEQUENCE [LARGE SCALE GENOMIC DNA]</scope>
    <source>
        <strain evidence="4 5">11A07</strain>
    </source>
</reference>
<evidence type="ECO:0000256" key="1">
    <source>
        <dbReference type="SAM" id="MobiDB-lite"/>
    </source>
</evidence>
<name>A0ABX1C3Z1_9ACTN</name>
<keyword evidence="2" id="KW-0812">Transmembrane</keyword>
<sequence length="1089" mass="113263">MARTTHSGSGNRSPVPVKVGRSLGDVLKAFAAFLALACLVVGVPLALAWFVGWPLPSSAPDLEMLRRPISTTVFLKILTVLVWVAWAQFTACVLVEVKAAVSGVGMPARVPAAGASQALARQLVGALLLLGTTAAGFTPGLSAVGSGFDSPSHHGVVAEAEYAPGQSTAGPAALTQAAPAVALPEESAGTEQREDADATKYYRIQPPDGRHHDTLWGISERHLGDGLRYKEIYELNKDRVQPDGSRLTEASLIRPGWILEMPADAEGGDLVELPHDAAELSPDEVEEFTDYGNDPTGPGRDAAPDHGGMEVAPDTAGGPGATPDGEAGALPDTPDLGNERRSPGADAEHGSTPNAPDHGGMDVTPDGPARGPQPGPGEGAGIAGSGPDHGGMEVTPAPARSSDSARNAAAADPAGDAPATAPAVTDGESAEPASLPPAAPAAPAPSGEDDGPGLPDALMAAPLLAAGLLGALGRTRRNALWQTAAGALRRGAGDDLEPRDVTGRDAQDALLAGADPSAVAFLDRALRRLSADLDAAGRSLPVVYAAWLSDDDLHLQLAEPADVPPAPWQLGQSDAYWTLERYRLDAVRDVPADAEAPYPGLVSLGTRDDIRLLLNLEAVPGLVSVLGAPADREAVLSSIAAELATSGWADRMTVSIVGFAADLTALAPTRVRHLEDITGLLEVMETETRLRHGNLRHTGQDSVLRGRTGPARGHQWAPHLVVVGVAPTEEEAERLGALASVSAPLGIGYLVASDRPDLPGLAWEFRIAADGRLTEPDMGLQLAAQLLPAAERATVVTMFASLGEPGTTAGDSPATAPAFLVDLGAGGKPEVYAEIMGGYTLTGLADPDPERAAQLREALAVLLLRRSGVHRRVLAAALWPRGVTDDVRDAFVARLGEWLGTETATGRPRLTTAPDGRLVLSERVVSDWDVLRTLHHGAVAAPGPGLHPADRRRRLTDALSLARGPLLDGQRESGRFDWLRHEVVDAQYPLLVAEVALALSGAHREAGEGEPAYLAVRTALGAAPADERLWNELLRAAHATGRAEWLTGAAQWLAAHHGQLFGADRPLPAETEALLDELLPGWRQQVAAG</sequence>
<protein>
    <recommendedName>
        <fullName evidence="3">Bacterial transcriptional activator domain-containing protein</fullName>
    </recommendedName>
</protein>
<evidence type="ECO:0000313" key="5">
    <source>
        <dbReference type="Proteomes" id="UP000727056"/>
    </source>
</evidence>
<dbReference type="Pfam" id="PF03704">
    <property type="entry name" value="BTAD"/>
    <property type="match status" value="1"/>
</dbReference>
<feature type="domain" description="Bacterial transcriptional activator" evidence="3">
    <location>
        <begin position="929"/>
        <end position="1043"/>
    </location>
</feature>
<dbReference type="InterPro" id="IPR005158">
    <property type="entry name" value="BTAD"/>
</dbReference>
<dbReference type="EMBL" id="JAAVJC010000011">
    <property type="protein sequence ID" value="NJQ13937.1"/>
    <property type="molecule type" value="Genomic_DNA"/>
</dbReference>
<feature type="transmembrane region" description="Helical" evidence="2">
    <location>
        <begin position="30"/>
        <end position="53"/>
    </location>
</feature>
<feature type="transmembrane region" description="Helical" evidence="2">
    <location>
        <begin position="73"/>
        <end position="97"/>
    </location>
</feature>
<dbReference type="PANTHER" id="PTHR34700">
    <property type="entry name" value="POTASSIUM BINDING PROTEIN KBP"/>
    <property type="match status" value="1"/>
</dbReference>
<feature type="compositionally biased region" description="Low complexity" evidence="1">
    <location>
        <begin position="396"/>
        <end position="423"/>
    </location>
</feature>
<dbReference type="InterPro" id="IPR052196">
    <property type="entry name" value="Bact_Kbp"/>
</dbReference>
<dbReference type="PANTHER" id="PTHR34700:SF4">
    <property type="entry name" value="PHAGE-LIKE ELEMENT PBSX PROTEIN XKDP"/>
    <property type="match status" value="1"/>
</dbReference>
<keyword evidence="2" id="KW-0472">Membrane</keyword>
<evidence type="ECO:0000259" key="3">
    <source>
        <dbReference type="Pfam" id="PF03704"/>
    </source>
</evidence>
<keyword evidence="2" id="KW-1133">Transmembrane helix</keyword>
<feature type="compositionally biased region" description="Gly residues" evidence="1">
    <location>
        <begin position="376"/>
        <end position="389"/>
    </location>
</feature>
<feature type="region of interest" description="Disordered" evidence="1">
    <location>
        <begin position="287"/>
        <end position="456"/>
    </location>
</feature>
<keyword evidence="5" id="KW-1185">Reference proteome</keyword>
<feature type="compositionally biased region" description="Pro residues" evidence="1">
    <location>
        <begin position="434"/>
        <end position="443"/>
    </location>
</feature>
<dbReference type="CDD" id="cd00118">
    <property type="entry name" value="LysM"/>
    <property type="match status" value="1"/>
</dbReference>
<comment type="caution">
    <text evidence="4">The sequence shown here is derived from an EMBL/GenBank/DDBJ whole genome shotgun (WGS) entry which is preliminary data.</text>
</comment>
<evidence type="ECO:0000313" key="4">
    <source>
        <dbReference type="EMBL" id="NJQ13937.1"/>
    </source>
</evidence>
<feature type="compositionally biased region" description="Basic and acidic residues" evidence="1">
    <location>
        <begin position="337"/>
        <end position="349"/>
    </location>
</feature>
<dbReference type="InterPro" id="IPR018392">
    <property type="entry name" value="LysM"/>
</dbReference>
<accession>A0ABX1C3Z1</accession>
<dbReference type="Proteomes" id="UP000727056">
    <property type="component" value="Unassembled WGS sequence"/>
</dbReference>
<evidence type="ECO:0000256" key="2">
    <source>
        <dbReference type="SAM" id="Phobius"/>
    </source>
</evidence>
<dbReference type="RefSeq" id="WP_168086772.1">
    <property type="nucleotide sequence ID" value="NZ_JAAVJC010000011.1"/>
</dbReference>
<organism evidence="4 5">
    <name type="scientific">Streptomyces bohaiensis</name>
    <dbReference type="NCBI Taxonomy" id="1431344"/>
    <lineage>
        <taxon>Bacteria</taxon>
        <taxon>Bacillati</taxon>
        <taxon>Actinomycetota</taxon>
        <taxon>Actinomycetes</taxon>
        <taxon>Kitasatosporales</taxon>
        <taxon>Streptomycetaceae</taxon>
        <taxon>Streptomyces</taxon>
    </lineage>
</organism>
<dbReference type="InterPro" id="IPR036779">
    <property type="entry name" value="LysM_dom_sf"/>
</dbReference>
<feature type="transmembrane region" description="Helical" evidence="2">
    <location>
        <begin position="118"/>
        <end position="137"/>
    </location>
</feature>
<gene>
    <name evidence="4" type="ORF">HCN52_03010</name>
</gene>
<dbReference type="Gene3D" id="3.10.350.10">
    <property type="entry name" value="LysM domain"/>
    <property type="match status" value="1"/>
</dbReference>